<dbReference type="InterPro" id="IPR014719">
    <property type="entry name" value="Ribosomal_bL12_C/ClpS-like"/>
</dbReference>
<dbReference type="EMBL" id="CP042425">
    <property type="protein sequence ID" value="QEL14604.1"/>
    <property type="molecule type" value="Genomic_DNA"/>
</dbReference>
<evidence type="ECO:0000313" key="4">
    <source>
        <dbReference type="Proteomes" id="UP000324974"/>
    </source>
</evidence>
<dbReference type="GO" id="GO:0008233">
    <property type="term" value="F:peptidase activity"/>
    <property type="evidence" value="ECO:0007669"/>
    <property type="project" value="UniProtKB-KW"/>
</dbReference>
<reference evidence="4" key="1">
    <citation type="submission" date="2019-08" db="EMBL/GenBank/DDBJ databases">
        <title>Limnoglobus roseus gen. nov., sp. nov., a novel freshwater planctomycete with a giant genome from the family Gemmataceae.</title>
        <authorList>
            <person name="Kulichevskaya I.S."/>
            <person name="Naumoff D.G."/>
            <person name="Miroshnikov K."/>
            <person name="Ivanova A."/>
            <person name="Philippov D.A."/>
            <person name="Hakobyan A."/>
            <person name="Rijpstra I.C."/>
            <person name="Sinninghe Damste J.S."/>
            <person name="Liesack W."/>
            <person name="Dedysh S.N."/>
        </authorList>
    </citation>
    <scope>NUCLEOTIDE SEQUENCE [LARGE SCALE GENOMIC DNA]</scope>
    <source>
        <strain evidence="4">PX52</strain>
    </source>
</reference>
<dbReference type="OrthoDB" id="286350at2"/>
<dbReference type="Gene3D" id="3.30.1390.10">
    <property type="match status" value="1"/>
</dbReference>
<dbReference type="GO" id="GO:0030163">
    <property type="term" value="P:protein catabolic process"/>
    <property type="evidence" value="ECO:0007669"/>
    <property type="project" value="InterPro"/>
</dbReference>
<keyword evidence="4" id="KW-1185">Reference proteome</keyword>
<evidence type="ECO:0000313" key="3">
    <source>
        <dbReference type="EMBL" id="QEL14604.1"/>
    </source>
</evidence>
<sequence>MSTRPPFRRSTNRLNRFGGRPTSSLGRSAPRYKVILHRAHDKDLPFVVRTLRRLTHFADAEATFRMWDAYHNGRTLVLVTHLERAELYVEQFGEHGLAASVEPA</sequence>
<protein>
    <submittedName>
        <fullName evidence="3">Clp protease ClpS</fullName>
    </submittedName>
</protein>
<evidence type="ECO:0000256" key="1">
    <source>
        <dbReference type="SAM" id="MobiDB-lite"/>
    </source>
</evidence>
<dbReference type="AlphaFoldDB" id="A0A5C1ABS8"/>
<dbReference type="InterPro" id="IPR003769">
    <property type="entry name" value="ClpS_core"/>
</dbReference>
<dbReference type="SUPFAM" id="SSF54736">
    <property type="entry name" value="ClpS-like"/>
    <property type="match status" value="1"/>
</dbReference>
<evidence type="ECO:0000259" key="2">
    <source>
        <dbReference type="Pfam" id="PF02617"/>
    </source>
</evidence>
<feature type="region of interest" description="Disordered" evidence="1">
    <location>
        <begin position="1"/>
        <end position="26"/>
    </location>
</feature>
<organism evidence="3 4">
    <name type="scientific">Limnoglobus roseus</name>
    <dbReference type="NCBI Taxonomy" id="2598579"/>
    <lineage>
        <taxon>Bacteria</taxon>
        <taxon>Pseudomonadati</taxon>
        <taxon>Planctomycetota</taxon>
        <taxon>Planctomycetia</taxon>
        <taxon>Gemmatales</taxon>
        <taxon>Gemmataceae</taxon>
        <taxon>Limnoglobus</taxon>
    </lineage>
</organism>
<dbReference type="Pfam" id="PF02617">
    <property type="entry name" value="ClpS"/>
    <property type="match status" value="1"/>
</dbReference>
<accession>A0A5C1ABS8</accession>
<feature type="domain" description="Adaptor protein ClpS core" evidence="2">
    <location>
        <begin position="29"/>
        <end position="96"/>
    </location>
</feature>
<dbReference type="RefSeq" id="WP_149109489.1">
    <property type="nucleotide sequence ID" value="NZ_CP042425.1"/>
</dbReference>
<keyword evidence="3" id="KW-0645">Protease</keyword>
<feature type="compositionally biased region" description="Basic residues" evidence="1">
    <location>
        <begin position="1"/>
        <end position="11"/>
    </location>
</feature>
<gene>
    <name evidence="3" type="ORF">PX52LOC_01495</name>
</gene>
<dbReference type="KEGG" id="lrs:PX52LOC_01495"/>
<dbReference type="GO" id="GO:0006508">
    <property type="term" value="P:proteolysis"/>
    <property type="evidence" value="ECO:0007669"/>
    <property type="project" value="UniProtKB-KW"/>
</dbReference>
<proteinExistence type="predicted"/>
<dbReference type="Proteomes" id="UP000324974">
    <property type="component" value="Chromosome"/>
</dbReference>
<keyword evidence="3" id="KW-0378">Hydrolase</keyword>
<name>A0A5C1ABS8_9BACT</name>